<feature type="non-terminal residue" evidence="2">
    <location>
        <position position="1"/>
    </location>
</feature>
<gene>
    <name evidence="2" type="ORF">HC175_20440</name>
</gene>
<evidence type="ECO:0000256" key="1">
    <source>
        <dbReference type="SAM" id="Phobius"/>
    </source>
</evidence>
<name>A0ABX1D7Y2_9FLAO</name>
<feature type="transmembrane region" description="Helical" evidence="1">
    <location>
        <begin position="47"/>
        <end position="77"/>
    </location>
</feature>
<evidence type="ECO:0008006" key="4">
    <source>
        <dbReference type="Google" id="ProtNLM"/>
    </source>
</evidence>
<feature type="non-terminal residue" evidence="2">
    <location>
        <position position="125"/>
    </location>
</feature>
<evidence type="ECO:0000313" key="3">
    <source>
        <dbReference type="Proteomes" id="UP000703674"/>
    </source>
</evidence>
<feature type="transmembrane region" description="Helical" evidence="1">
    <location>
        <begin position="16"/>
        <end position="35"/>
    </location>
</feature>
<dbReference type="EMBL" id="JAAVJR010000997">
    <property type="protein sequence ID" value="NJW55288.1"/>
    <property type="molecule type" value="Genomic_DNA"/>
</dbReference>
<organism evidence="2 3">
    <name type="scientific">Salinimicrobium oceani</name>
    <dbReference type="NCBI Taxonomy" id="2722702"/>
    <lineage>
        <taxon>Bacteria</taxon>
        <taxon>Pseudomonadati</taxon>
        <taxon>Bacteroidota</taxon>
        <taxon>Flavobacteriia</taxon>
        <taxon>Flavobacteriales</taxon>
        <taxon>Flavobacteriaceae</taxon>
        <taxon>Salinimicrobium</taxon>
    </lineage>
</organism>
<proteinExistence type="predicted"/>
<keyword evidence="1" id="KW-0472">Membrane</keyword>
<keyword evidence="1" id="KW-0812">Transmembrane</keyword>
<reference evidence="2 3" key="1">
    <citation type="submission" date="2020-03" db="EMBL/GenBank/DDBJ databases">
        <title>Salinimicrobium sp. nov, isolated from SCS.</title>
        <authorList>
            <person name="Cao W.R."/>
        </authorList>
    </citation>
    <scope>NUCLEOTIDE SEQUENCE [LARGE SCALE GENOMIC DNA]</scope>
    <source>
        <strain evidence="3">J15B91</strain>
    </source>
</reference>
<sequence>YLACGLILFLPFNVNILGYDTLSILFLSIIFTMAIDHIKNPKFFKLLFLSVLCSAAVLIRLPNVLVLPIIFFWFLIFRKTFPKTFLYRWQAVIFLLLSLLGVAVGYASYDRSWNSLVSASANADS</sequence>
<keyword evidence="3" id="KW-1185">Reference proteome</keyword>
<accession>A0ABX1D7Y2</accession>
<dbReference type="RefSeq" id="WP_168139869.1">
    <property type="nucleotide sequence ID" value="NZ_JAAVJR010000997.1"/>
</dbReference>
<comment type="caution">
    <text evidence="2">The sequence shown here is derived from an EMBL/GenBank/DDBJ whole genome shotgun (WGS) entry which is preliminary data.</text>
</comment>
<dbReference type="Proteomes" id="UP000703674">
    <property type="component" value="Unassembled WGS sequence"/>
</dbReference>
<evidence type="ECO:0000313" key="2">
    <source>
        <dbReference type="EMBL" id="NJW55288.1"/>
    </source>
</evidence>
<protein>
    <recommendedName>
        <fullName evidence="4">Dolichyl-phosphate-mannose-protein mannosyltransferase</fullName>
    </recommendedName>
</protein>
<keyword evidence="1" id="KW-1133">Transmembrane helix</keyword>
<feature type="transmembrane region" description="Helical" evidence="1">
    <location>
        <begin position="89"/>
        <end position="109"/>
    </location>
</feature>